<proteinExistence type="predicted"/>
<evidence type="ECO:0000313" key="1">
    <source>
        <dbReference type="EMBL" id="GAG20103.1"/>
    </source>
</evidence>
<name>X0W665_9ZZZZ</name>
<accession>X0W665</accession>
<sequence length="95" mass="10781">SEGENGGNRISAVAHFYIDCDFGTRIETSSTFSDGSPKYLSCEWGEALTISVQWGENSVPTWIEDFGGFSIYENFYDWDFTPLIKYLTLSKAERK</sequence>
<gene>
    <name evidence="1" type="ORF">S01H1_47252</name>
</gene>
<organism evidence="1">
    <name type="scientific">marine sediment metagenome</name>
    <dbReference type="NCBI Taxonomy" id="412755"/>
    <lineage>
        <taxon>unclassified sequences</taxon>
        <taxon>metagenomes</taxon>
        <taxon>ecological metagenomes</taxon>
    </lineage>
</organism>
<reference evidence="1" key="1">
    <citation type="journal article" date="2014" name="Front. Microbiol.">
        <title>High frequency of phylogenetically diverse reductive dehalogenase-homologous genes in deep subseafloor sedimentary metagenomes.</title>
        <authorList>
            <person name="Kawai M."/>
            <person name="Futagami T."/>
            <person name="Toyoda A."/>
            <person name="Takaki Y."/>
            <person name="Nishi S."/>
            <person name="Hori S."/>
            <person name="Arai W."/>
            <person name="Tsubouchi T."/>
            <person name="Morono Y."/>
            <person name="Uchiyama I."/>
            <person name="Ito T."/>
            <person name="Fujiyama A."/>
            <person name="Inagaki F."/>
            <person name="Takami H."/>
        </authorList>
    </citation>
    <scope>NUCLEOTIDE SEQUENCE</scope>
    <source>
        <strain evidence="1">Expedition CK06-06</strain>
    </source>
</reference>
<dbReference type="AlphaFoldDB" id="X0W665"/>
<comment type="caution">
    <text evidence="1">The sequence shown here is derived from an EMBL/GenBank/DDBJ whole genome shotgun (WGS) entry which is preliminary data.</text>
</comment>
<protein>
    <submittedName>
        <fullName evidence="1">Uncharacterized protein</fullName>
    </submittedName>
</protein>
<feature type="non-terminal residue" evidence="1">
    <location>
        <position position="1"/>
    </location>
</feature>
<dbReference type="EMBL" id="BARS01030289">
    <property type="protein sequence ID" value="GAG20103.1"/>
    <property type="molecule type" value="Genomic_DNA"/>
</dbReference>